<accession>A0A3R8LQA5</accession>
<feature type="compositionally biased region" description="Low complexity" evidence="6">
    <location>
        <begin position="33"/>
        <end position="48"/>
    </location>
</feature>
<dbReference type="PANTHER" id="PTHR30636">
    <property type="entry name" value="UPF0701 PROTEIN YICC"/>
    <property type="match status" value="1"/>
</dbReference>
<reference evidence="9 10" key="1">
    <citation type="submission" date="2018-11" db="EMBL/GenBank/DDBJ databases">
        <title>Genome sequencing of Lautropia sp. KCOM 2505 (= ChDC F240).</title>
        <authorList>
            <person name="Kook J.-K."/>
            <person name="Park S.-N."/>
            <person name="Lim Y.K."/>
        </authorList>
    </citation>
    <scope>NUCLEOTIDE SEQUENCE [LARGE SCALE GENOMIC DNA]</scope>
    <source>
        <strain evidence="9 10">KCOM 2505</strain>
    </source>
</reference>
<dbReference type="PANTHER" id="PTHR30636:SF3">
    <property type="entry name" value="UPF0701 PROTEIN YICC"/>
    <property type="match status" value="1"/>
</dbReference>
<feature type="domain" description="Endoribonuclease YicC-like N-terminal" evidence="7">
    <location>
        <begin position="78"/>
        <end position="238"/>
    </location>
</feature>
<evidence type="ECO:0000259" key="8">
    <source>
        <dbReference type="Pfam" id="PF08340"/>
    </source>
</evidence>
<feature type="region of interest" description="Disordered" evidence="6">
    <location>
        <begin position="1"/>
        <end position="84"/>
    </location>
</feature>
<dbReference type="GO" id="GO:0016787">
    <property type="term" value="F:hydrolase activity"/>
    <property type="evidence" value="ECO:0007669"/>
    <property type="project" value="UniProtKB-KW"/>
</dbReference>
<keyword evidence="2" id="KW-0540">Nuclease</keyword>
<proteinExistence type="inferred from homology"/>
<keyword evidence="4" id="KW-0378">Hydrolase</keyword>
<evidence type="ECO:0000313" key="9">
    <source>
        <dbReference type="EMBL" id="RRN45842.1"/>
    </source>
</evidence>
<dbReference type="AlphaFoldDB" id="A0A3R8LQA5"/>
<evidence type="ECO:0000256" key="1">
    <source>
        <dbReference type="ARBA" id="ARBA00001968"/>
    </source>
</evidence>
<dbReference type="InterPro" id="IPR013527">
    <property type="entry name" value="YicC-like_N"/>
</dbReference>
<protein>
    <submittedName>
        <fullName evidence="9">YicC family protein</fullName>
    </submittedName>
</protein>
<evidence type="ECO:0000256" key="5">
    <source>
        <dbReference type="ARBA" id="ARBA00035648"/>
    </source>
</evidence>
<organism evidence="9 10">
    <name type="scientific">Lautropia dentalis</name>
    <dbReference type="NCBI Taxonomy" id="2490857"/>
    <lineage>
        <taxon>Bacteria</taxon>
        <taxon>Pseudomonadati</taxon>
        <taxon>Pseudomonadota</taxon>
        <taxon>Betaproteobacteria</taxon>
        <taxon>Burkholderiales</taxon>
        <taxon>Burkholderiaceae</taxon>
        <taxon>Lautropia</taxon>
    </lineage>
</organism>
<evidence type="ECO:0000256" key="3">
    <source>
        <dbReference type="ARBA" id="ARBA00022759"/>
    </source>
</evidence>
<dbReference type="EMBL" id="RRUE01000001">
    <property type="protein sequence ID" value="RRN45842.1"/>
    <property type="molecule type" value="Genomic_DNA"/>
</dbReference>
<keyword evidence="3" id="KW-0255">Endonuclease</keyword>
<evidence type="ECO:0000259" key="7">
    <source>
        <dbReference type="Pfam" id="PF03755"/>
    </source>
</evidence>
<dbReference type="Proteomes" id="UP000270261">
    <property type="component" value="Unassembled WGS sequence"/>
</dbReference>
<evidence type="ECO:0000256" key="6">
    <source>
        <dbReference type="SAM" id="MobiDB-lite"/>
    </source>
</evidence>
<dbReference type="RefSeq" id="WP_125095269.1">
    <property type="nucleotide sequence ID" value="NZ_RRUE01000001.1"/>
</dbReference>
<evidence type="ECO:0000256" key="2">
    <source>
        <dbReference type="ARBA" id="ARBA00022722"/>
    </source>
</evidence>
<dbReference type="NCBIfam" id="TIGR00255">
    <property type="entry name" value="YicC/YloC family endoribonuclease"/>
    <property type="match status" value="1"/>
</dbReference>
<name>A0A3R8LQA5_9BURK</name>
<dbReference type="InterPro" id="IPR013551">
    <property type="entry name" value="YicC-like_C"/>
</dbReference>
<comment type="caution">
    <text evidence="9">The sequence shown here is derived from an EMBL/GenBank/DDBJ whole genome shotgun (WGS) entry which is preliminary data.</text>
</comment>
<evidence type="ECO:0000256" key="4">
    <source>
        <dbReference type="ARBA" id="ARBA00022801"/>
    </source>
</evidence>
<comment type="cofactor">
    <cofactor evidence="1">
        <name>a divalent metal cation</name>
        <dbReference type="ChEBI" id="CHEBI:60240"/>
    </cofactor>
</comment>
<feature type="compositionally biased region" description="Low complexity" evidence="6">
    <location>
        <begin position="1"/>
        <end position="19"/>
    </location>
</feature>
<gene>
    <name evidence="9" type="ORF">EHV23_06835</name>
</gene>
<dbReference type="GO" id="GO:0004521">
    <property type="term" value="F:RNA endonuclease activity"/>
    <property type="evidence" value="ECO:0007669"/>
    <property type="project" value="InterPro"/>
</dbReference>
<sequence>MTHTAQTEAPADTPAPTAPSGASPRLPATPSLTTRTGTTNDTGSTTNRAKNGTTAQRPASDAASKPATTPASTPQPAVHSMTGYAHRSAETPLGRLDLEIRAVNSRFTDLHFRLGDDCRPLEPRLRAAITARVRRGKVECRMSLHPLGSEGDARIDTARLAQLVGLVRQVQEVVPGARPPAVSEYLRWLQNPEASPTGASAGPQPPDDETLWQHAAPLVDDCLADFQASRAREGAQLAALLREQAARMAELASRLRPHLPTLHAAAETRLFERLNRAVDRLSLNIPPEETLARVRQEISLLSLKDDITEELDRLDTHLEAMDQALAAGGPVGKRLDFLSQELNREANTIASKSIALSITDTALALKLHIEQVREQVQNLE</sequence>
<feature type="domain" description="Endoribonuclease YicC-like C-terminal" evidence="8">
    <location>
        <begin position="266"/>
        <end position="380"/>
    </location>
</feature>
<dbReference type="Pfam" id="PF03755">
    <property type="entry name" value="YicC-like_N"/>
    <property type="match status" value="1"/>
</dbReference>
<feature type="compositionally biased region" description="Low complexity" evidence="6">
    <location>
        <begin position="58"/>
        <end position="77"/>
    </location>
</feature>
<dbReference type="OrthoDB" id="9771229at2"/>
<dbReference type="Pfam" id="PF08340">
    <property type="entry name" value="YicC-like_C"/>
    <property type="match status" value="1"/>
</dbReference>
<dbReference type="InterPro" id="IPR005229">
    <property type="entry name" value="YicC/YloC-like"/>
</dbReference>
<evidence type="ECO:0000313" key="10">
    <source>
        <dbReference type="Proteomes" id="UP000270261"/>
    </source>
</evidence>
<keyword evidence="10" id="KW-1185">Reference proteome</keyword>
<comment type="similarity">
    <text evidence="5">Belongs to the YicC/YloC family.</text>
</comment>